<name>A0A7R8XD44_9CRUS</name>
<dbReference type="GO" id="GO:0016197">
    <property type="term" value="P:endosomal transport"/>
    <property type="evidence" value="ECO:0007669"/>
    <property type="project" value="TreeGrafter"/>
</dbReference>
<dbReference type="PANTHER" id="PTHR34009">
    <property type="entry name" value="PROTEIN STAR"/>
    <property type="match status" value="1"/>
</dbReference>
<evidence type="ECO:0000313" key="2">
    <source>
        <dbReference type="EMBL" id="CAD7247398.1"/>
    </source>
</evidence>
<gene>
    <name evidence="2" type="ORF">DSTB1V02_LOCUS7229</name>
</gene>
<dbReference type="InterPro" id="IPR053202">
    <property type="entry name" value="EGF_Rcpt_Signaling_Reg"/>
</dbReference>
<dbReference type="InterPro" id="IPR029063">
    <property type="entry name" value="SAM-dependent_MTases_sf"/>
</dbReference>
<dbReference type="Pfam" id="PF05050">
    <property type="entry name" value="Methyltransf_21"/>
    <property type="match status" value="1"/>
</dbReference>
<proteinExistence type="predicted"/>
<dbReference type="SUPFAM" id="SSF53335">
    <property type="entry name" value="S-adenosyl-L-methionine-dependent methyltransferases"/>
    <property type="match status" value="1"/>
</dbReference>
<reference evidence="2" key="1">
    <citation type="submission" date="2020-11" db="EMBL/GenBank/DDBJ databases">
        <authorList>
            <person name="Tran Van P."/>
        </authorList>
    </citation>
    <scope>NUCLEOTIDE SEQUENCE</scope>
</reference>
<accession>A0A7R8XD44</accession>
<dbReference type="InterPro" id="IPR006342">
    <property type="entry name" value="FkbM_mtfrase"/>
</dbReference>
<dbReference type="Gene3D" id="3.40.50.150">
    <property type="entry name" value="Vaccinia Virus protein VP39"/>
    <property type="match status" value="1"/>
</dbReference>
<dbReference type="GO" id="GO:0005886">
    <property type="term" value="C:plasma membrane"/>
    <property type="evidence" value="ECO:0007669"/>
    <property type="project" value="TreeGrafter"/>
</dbReference>
<dbReference type="Proteomes" id="UP000677054">
    <property type="component" value="Unassembled WGS sequence"/>
</dbReference>
<dbReference type="PANTHER" id="PTHR34009:SF2">
    <property type="entry name" value="PROTEIN STAR"/>
    <property type="match status" value="1"/>
</dbReference>
<dbReference type="GO" id="GO:0006888">
    <property type="term" value="P:endoplasmic reticulum to Golgi vesicle-mediated transport"/>
    <property type="evidence" value="ECO:0007669"/>
    <property type="project" value="TreeGrafter"/>
</dbReference>
<evidence type="ECO:0000259" key="1">
    <source>
        <dbReference type="Pfam" id="PF05050"/>
    </source>
</evidence>
<dbReference type="GO" id="GO:0031902">
    <property type="term" value="C:late endosome membrane"/>
    <property type="evidence" value="ECO:0007669"/>
    <property type="project" value="TreeGrafter"/>
</dbReference>
<dbReference type="OrthoDB" id="6357215at2759"/>
<dbReference type="EMBL" id="CAJPEV010001443">
    <property type="protein sequence ID" value="CAG0892677.1"/>
    <property type="molecule type" value="Genomic_DNA"/>
</dbReference>
<dbReference type="GO" id="GO:0005789">
    <property type="term" value="C:endoplasmic reticulum membrane"/>
    <property type="evidence" value="ECO:0007669"/>
    <property type="project" value="TreeGrafter"/>
</dbReference>
<evidence type="ECO:0000313" key="3">
    <source>
        <dbReference type="Proteomes" id="UP000677054"/>
    </source>
</evidence>
<dbReference type="AlphaFoldDB" id="A0A7R8XD44"/>
<feature type="domain" description="Methyltransferase FkbM" evidence="1">
    <location>
        <begin position="149"/>
        <end position="298"/>
    </location>
</feature>
<organism evidence="2">
    <name type="scientific">Darwinula stevensoni</name>
    <dbReference type="NCBI Taxonomy" id="69355"/>
    <lineage>
        <taxon>Eukaryota</taxon>
        <taxon>Metazoa</taxon>
        <taxon>Ecdysozoa</taxon>
        <taxon>Arthropoda</taxon>
        <taxon>Crustacea</taxon>
        <taxon>Oligostraca</taxon>
        <taxon>Ostracoda</taxon>
        <taxon>Podocopa</taxon>
        <taxon>Podocopida</taxon>
        <taxon>Darwinulocopina</taxon>
        <taxon>Darwinuloidea</taxon>
        <taxon>Darwinulidae</taxon>
        <taxon>Darwinula</taxon>
    </lineage>
</organism>
<dbReference type="EMBL" id="LR900960">
    <property type="protein sequence ID" value="CAD7247398.1"/>
    <property type="molecule type" value="Genomic_DNA"/>
</dbReference>
<keyword evidence="3" id="KW-1185">Reference proteome</keyword>
<dbReference type="GO" id="GO:0005794">
    <property type="term" value="C:Golgi apparatus"/>
    <property type="evidence" value="ECO:0007669"/>
    <property type="project" value="TreeGrafter"/>
</dbReference>
<sequence length="314" mass="36235">MEWNGSKEGMRFLDLTLHPLAVALAKEPASPRDEETLSEIYETLRTWLFFAGSVLRRHESPFFSSPETETETWDEQELLLRIVEKGENISADDPRLLKYIKNYVLIPPLPSDIPYNLTKPQSHFSQFPDQIAFLQSTFENFTGGFFIEAGAYDGEMFSNTLWLERERKWTGLLVEPDARNFDSLKGKKRKAWLSHSCLSPIPYPQQMSLKGEGAGAEMTSKNQTDQNGQHLICFPLESFLSVIDQSKIDFFSLDIEGMDYEVLTSIPWDILDIQIMMVESNKGTREQILKFMAEKNYRHAKKLKIDDVFEKPRS</sequence>
<protein>
    <recommendedName>
        <fullName evidence="1">Methyltransferase FkbM domain-containing protein</fullName>
    </recommendedName>
</protein>